<keyword evidence="5" id="KW-1185">Reference proteome</keyword>
<evidence type="ECO:0000256" key="3">
    <source>
        <dbReference type="ARBA" id="ARBA00023065"/>
    </source>
</evidence>
<accession>A0A090AN55</accession>
<keyword evidence="2" id="KW-0813">Transport</keyword>
<dbReference type="InterPro" id="IPR036079">
    <property type="entry name" value="ATPase_csu/dsu_sf"/>
</dbReference>
<organism evidence="4 5">
    <name type="scientific">Thioploca ingrica</name>
    <dbReference type="NCBI Taxonomy" id="40754"/>
    <lineage>
        <taxon>Bacteria</taxon>
        <taxon>Pseudomonadati</taxon>
        <taxon>Pseudomonadota</taxon>
        <taxon>Gammaproteobacteria</taxon>
        <taxon>Thiotrichales</taxon>
        <taxon>Thiotrichaceae</taxon>
        <taxon>Thioploca</taxon>
    </lineage>
</organism>
<dbReference type="GO" id="GO:0046961">
    <property type="term" value="F:proton-transporting ATPase activity, rotational mechanism"/>
    <property type="evidence" value="ECO:0007669"/>
    <property type="project" value="InterPro"/>
</dbReference>
<dbReference type="InterPro" id="IPR002843">
    <property type="entry name" value="ATPase_V0-cplx_csu/dsu"/>
</dbReference>
<dbReference type="EMBL" id="AP014633">
    <property type="protein sequence ID" value="BAP56770.1"/>
    <property type="molecule type" value="Genomic_DNA"/>
</dbReference>
<dbReference type="AlphaFoldDB" id="A0A090AN55"/>
<evidence type="ECO:0000256" key="2">
    <source>
        <dbReference type="ARBA" id="ARBA00022448"/>
    </source>
</evidence>
<dbReference type="InterPro" id="IPR044911">
    <property type="entry name" value="V-type_ATPase_csu/dsu_dom_3"/>
</dbReference>
<dbReference type="SUPFAM" id="SSF103486">
    <property type="entry name" value="V-type ATP synthase subunit C"/>
    <property type="match status" value="1"/>
</dbReference>
<keyword evidence="3" id="KW-0406">Ion transport</keyword>
<dbReference type="Gene3D" id="1.20.1690.10">
    <property type="entry name" value="V-type ATP synthase subunit C domain"/>
    <property type="match status" value="2"/>
</dbReference>
<protein>
    <submittedName>
        <fullName evidence="4">V-type ATPase subunit C</fullName>
    </submittedName>
</protein>
<dbReference type="KEGG" id="tig:THII_2473"/>
<dbReference type="PANTHER" id="PTHR38682:SF1">
    <property type="entry name" value="V-TYPE ATP SYNTHASE SUBUNIT C"/>
    <property type="match status" value="1"/>
</dbReference>
<dbReference type="InterPro" id="IPR050873">
    <property type="entry name" value="V-ATPase_V0D/AC39_subunit"/>
</dbReference>
<dbReference type="OrthoDB" id="5757004at2"/>
<dbReference type="PANTHER" id="PTHR38682">
    <property type="entry name" value="V-TYPE ATP SYNTHASE SUBUNIT C"/>
    <property type="match status" value="1"/>
</dbReference>
<proteinExistence type="inferred from homology"/>
<comment type="similarity">
    <text evidence="1">Belongs to the V-ATPase V0D/AC39 subunit family.</text>
</comment>
<gene>
    <name evidence="4" type="ORF">THII_2473</name>
</gene>
<evidence type="ECO:0000256" key="1">
    <source>
        <dbReference type="ARBA" id="ARBA00006709"/>
    </source>
</evidence>
<dbReference type="InterPro" id="IPR035067">
    <property type="entry name" value="V-type_ATPase_csu/dsu"/>
</dbReference>
<name>A0A090AN55_9GAMM</name>
<sequence length="339" mass="39264">MKDYAYLNTRVAILASQLLSESQLTALLTQPQHHTGQLRRDELLNETKLEPMVIEQAWLIQILADFQVLVRPLWGSTREWLMYWFHKFDIANLKTIVRGKIAGLEAEAIRAQLLELKPFTTLPIEQLLRTEDISELLRRLEESSYASIARAARGVFEKEHQLYSLDAAIDRHYLLGFIQRMRILEATQRKYLLPMLHIFMDRVNLLWLLRYRLAYHLSAAETYYLLIPAGSRLNRQLLQRLVEFNSLAEVLANLPEPLFSLLAEAESTFVVDQRLIQETKRVAQLSLKLHNFTLAKIFAYVLLREMEMRHVMAIIKGKKLNLSQDTIVLAATSSAALLV</sequence>
<dbReference type="Proteomes" id="UP000031623">
    <property type="component" value="Chromosome"/>
</dbReference>
<dbReference type="STRING" id="40754.THII_2473"/>
<dbReference type="Gene3D" id="1.10.132.50">
    <property type="entry name" value="ATP synthase (C/AC39) subunit, domain 3"/>
    <property type="match status" value="1"/>
</dbReference>
<reference evidence="4 5" key="1">
    <citation type="journal article" date="2014" name="ISME J.">
        <title>Ecophysiology of Thioploca ingrica as revealed by the complete genome sequence supplemented with proteomic evidence.</title>
        <authorList>
            <person name="Kojima H."/>
            <person name="Ogura Y."/>
            <person name="Yamamoto N."/>
            <person name="Togashi T."/>
            <person name="Mori H."/>
            <person name="Watanabe T."/>
            <person name="Nemoto F."/>
            <person name="Kurokawa K."/>
            <person name="Hayashi T."/>
            <person name="Fukui M."/>
        </authorList>
    </citation>
    <scope>NUCLEOTIDE SEQUENCE [LARGE SCALE GENOMIC DNA]</scope>
</reference>
<evidence type="ECO:0000313" key="4">
    <source>
        <dbReference type="EMBL" id="BAP56770.1"/>
    </source>
</evidence>
<evidence type="ECO:0000313" key="5">
    <source>
        <dbReference type="Proteomes" id="UP000031623"/>
    </source>
</evidence>
<dbReference type="HOGENOM" id="CLU_796052_0_0_6"/>
<dbReference type="Pfam" id="PF01992">
    <property type="entry name" value="vATP-synt_AC39"/>
    <property type="match status" value="1"/>
</dbReference>